<name>A0AAV2SR46_MEGNR</name>
<evidence type="ECO:0000313" key="1">
    <source>
        <dbReference type="EMBL" id="CAL4238819.1"/>
    </source>
</evidence>
<dbReference type="InterPro" id="IPR053061">
    <property type="entry name" value="AN1-type_zinc_finger"/>
</dbReference>
<feature type="non-terminal residue" evidence="1">
    <location>
        <position position="132"/>
    </location>
</feature>
<gene>
    <name evidence="1" type="ORF">MNOR_LOCUS40487</name>
</gene>
<organism evidence="1 2">
    <name type="scientific">Meganyctiphanes norvegica</name>
    <name type="common">Northern krill</name>
    <name type="synonym">Thysanopoda norvegica</name>
    <dbReference type="NCBI Taxonomy" id="48144"/>
    <lineage>
        <taxon>Eukaryota</taxon>
        <taxon>Metazoa</taxon>
        <taxon>Ecdysozoa</taxon>
        <taxon>Arthropoda</taxon>
        <taxon>Crustacea</taxon>
        <taxon>Multicrustacea</taxon>
        <taxon>Malacostraca</taxon>
        <taxon>Eumalacostraca</taxon>
        <taxon>Eucarida</taxon>
        <taxon>Euphausiacea</taxon>
        <taxon>Euphausiidae</taxon>
        <taxon>Meganyctiphanes</taxon>
    </lineage>
</organism>
<sequence>MDVNREELWEGIPGGRTVTLLVLRDGENVNLYRVVENEDGTFSPLNQSWASMASMRDGSLIDEATASAQVEQDARTRDKMANMKAQLADQRRKKKNRMRGKFKIEGGQTITNIPTKLTVTQSIENLNQFVDL</sequence>
<dbReference type="PANTHER" id="PTHR46728:SF1">
    <property type="entry name" value="AN1-TYPE ZINC FINGER PROTEIN 4"/>
    <property type="match status" value="1"/>
</dbReference>
<dbReference type="Proteomes" id="UP001497623">
    <property type="component" value="Unassembled WGS sequence"/>
</dbReference>
<keyword evidence="2" id="KW-1185">Reference proteome</keyword>
<reference evidence="1 2" key="1">
    <citation type="submission" date="2024-05" db="EMBL/GenBank/DDBJ databases">
        <authorList>
            <person name="Wallberg A."/>
        </authorList>
    </citation>
    <scope>NUCLEOTIDE SEQUENCE [LARGE SCALE GENOMIC DNA]</scope>
</reference>
<dbReference type="EMBL" id="CAXKWB010124518">
    <property type="protein sequence ID" value="CAL4238819.1"/>
    <property type="molecule type" value="Genomic_DNA"/>
</dbReference>
<evidence type="ECO:0000313" key="2">
    <source>
        <dbReference type="Proteomes" id="UP001497623"/>
    </source>
</evidence>
<dbReference type="PANTHER" id="PTHR46728">
    <property type="entry name" value="AN1-TYPE ZINC FINGER PROTEIN 4"/>
    <property type="match status" value="1"/>
</dbReference>
<proteinExistence type="predicted"/>
<comment type="caution">
    <text evidence="1">The sequence shown here is derived from an EMBL/GenBank/DDBJ whole genome shotgun (WGS) entry which is preliminary data.</text>
</comment>
<dbReference type="AlphaFoldDB" id="A0AAV2SR46"/>
<accession>A0AAV2SR46</accession>
<protein>
    <submittedName>
        <fullName evidence="1">Uncharacterized protein</fullName>
    </submittedName>
</protein>